<dbReference type="AlphaFoldDB" id="A0A5C5FLI9"/>
<dbReference type="Proteomes" id="UP000311382">
    <property type="component" value="Unassembled WGS sequence"/>
</dbReference>
<feature type="region of interest" description="Disordered" evidence="1">
    <location>
        <begin position="44"/>
        <end position="63"/>
    </location>
</feature>
<accession>A0A5C5FLI9</accession>
<feature type="region of interest" description="Disordered" evidence="1">
    <location>
        <begin position="69"/>
        <end position="107"/>
    </location>
</feature>
<comment type="caution">
    <text evidence="2">The sequence shown here is derived from an EMBL/GenBank/DDBJ whole genome shotgun (WGS) entry which is preliminary data.</text>
</comment>
<feature type="compositionally biased region" description="Low complexity" evidence="1">
    <location>
        <begin position="84"/>
        <end position="105"/>
    </location>
</feature>
<evidence type="ECO:0000313" key="3">
    <source>
        <dbReference type="Proteomes" id="UP000311382"/>
    </source>
</evidence>
<organism evidence="2 3">
    <name type="scientific">Rhodotorula diobovata</name>
    <dbReference type="NCBI Taxonomy" id="5288"/>
    <lineage>
        <taxon>Eukaryota</taxon>
        <taxon>Fungi</taxon>
        <taxon>Dikarya</taxon>
        <taxon>Basidiomycota</taxon>
        <taxon>Pucciniomycotina</taxon>
        <taxon>Microbotryomycetes</taxon>
        <taxon>Sporidiobolales</taxon>
        <taxon>Sporidiobolaceae</taxon>
        <taxon>Rhodotorula</taxon>
    </lineage>
</organism>
<feature type="region of interest" description="Disordered" evidence="1">
    <location>
        <begin position="126"/>
        <end position="242"/>
    </location>
</feature>
<reference evidence="2 3" key="1">
    <citation type="submission" date="2019-03" db="EMBL/GenBank/DDBJ databases">
        <title>Rhodosporidium diobovatum UCD-FST 08-225 genome sequencing, assembly, and annotation.</title>
        <authorList>
            <person name="Fakankun I.U."/>
            <person name="Fristensky B."/>
            <person name="Levin D.B."/>
        </authorList>
    </citation>
    <scope>NUCLEOTIDE SEQUENCE [LARGE SCALE GENOMIC DNA]</scope>
    <source>
        <strain evidence="2 3">UCD-FST 08-225</strain>
    </source>
</reference>
<dbReference type="EMBL" id="SOZI01000234">
    <property type="protein sequence ID" value="TNY17172.1"/>
    <property type="molecule type" value="Genomic_DNA"/>
</dbReference>
<feature type="region of interest" description="Disordered" evidence="1">
    <location>
        <begin position="1"/>
        <end position="32"/>
    </location>
</feature>
<protein>
    <submittedName>
        <fullName evidence="2">Uncharacterized protein</fullName>
    </submittedName>
</protein>
<sequence>MLASQGHAPAKREGLGLGGVDMPAELGGSTRAVDPTLFDARFKPLKTPRTRHAPSLSSPPSLAPFAASLKASAAPPPVPTSRMSVVGAAPPSAAAAAGAPTSASSKRTALKHLSGGLISYPMVARFDSTPTYTPPPKVPPIATSVAAKVPPPPPPSGPPSSSSSSEPKKAGRGRPPPIKVGNAPGSSFLSPLKNRFGRAGKEKESAAAEAEEEAERSRSRTRRSKVDMLIAEVRPLDACPTR</sequence>
<feature type="compositionally biased region" description="Pro residues" evidence="1">
    <location>
        <begin position="149"/>
        <end position="158"/>
    </location>
</feature>
<proteinExistence type="predicted"/>
<dbReference type="OrthoDB" id="2528987at2759"/>
<feature type="compositionally biased region" description="Low complexity" evidence="1">
    <location>
        <begin position="53"/>
        <end position="63"/>
    </location>
</feature>
<evidence type="ECO:0000313" key="2">
    <source>
        <dbReference type="EMBL" id="TNY17172.1"/>
    </source>
</evidence>
<gene>
    <name evidence="2" type="ORF">DMC30DRAFT_137769</name>
</gene>
<keyword evidence="3" id="KW-1185">Reference proteome</keyword>
<evidence type="ECO:0000256" key="1">
    <source>
        <dbReference type="SAM" id="MobiDB-lite"/>
    </source>
</evidence>
<name>A0A5C5FLI9_9BASI</name>
<dbReference type="STRING" id="5288.A0A5C5FLI9"/>